<evidence type="ECO:0000313" key="4">
    <source>
        <dbReference type="Proteomes" id="UP000242857"/>
    </source>
</evidence>
<comment type="caution">
    <text evidence="1">Lacks conserved residue(s) required for the propagation of feature annotation.</text>
</comment>
<gene>
    <name evidence="3" type="ORF">SAMN02745204_00205</name>
</gene>
<keyword evidence="1" id="KW-0812">Transmembrane</keyword>
<keyword evidence="1" id="KW-1003">Cell membrane</keyword>
<dbReference type="Pfam" id="PF02104">
    <property type="entry name" value="SURF1"/>
    <property type="match status" value="1"/>
</dbReference>
<comment type="subcellular location">
    <subcellularLocation>
        <location evidence="1">Cell membrane</location>
        <topology evidence="1">Multi-pass membrane protein</topology>
    </subcellularLocation>
</comment>
<sequence>MVSSRNHRLLAGWALALLLMSGFAALGNWQLARMQEKQRMLAAAAHALDPAQRRSPQPLQRAADSERAKTYDWAAGHGALRKTTVWLDNQVHAGRPGVRMYCLLQPDTGGQAVLLDVGWWPLDGQRRLPAASCPAVDSQVVRGLLAPPPAVGLAHGPALTRQAAGRWLAVRLVPSELAAALRLDAGIAPRVLRLDPDVQPEDTGVMRVPGLRDLTILPNTLPPERHLGYAVQWFGLALATLVVALVLTLRRQRHD</sequence>
<keyword evidence="1" id="KW-0472">Membrane</keyword>
<dbReference type="AlphaFoldDB" id="A0A1M4SHV9"/>
<keyword evidence="1" id="KW-1133">Transmembrane helix</keyword>
<evidence type="ECO:0000313" key="3">
    <source>
        <dbReference type="EMBL" id="SHE31795.1"/>
    </source>
</evidence>
<proteinExistence type="inferred from homology"/>
<dbReference type="OrthoDB" id="9789940at2"/>
<dbReference type="GO" id="GO:0005886">
    <property type="term" value="C:plasma membrane"/>
    <property type="evidence" value="ECO:0007669"/>
    <property type="project" value="UniProtKB-SubCell"/>
</dbReference>
<dbReference type="CDD" id="cd06662">
    <property type="entry name" value="SURF1"/>
    <property type="match status" value="1"/>
</dbReference>
<dbReference type="STRING" id="213588.SAMN02745204_00205"/>
<organism evidence="3 4">
    <name type="scientific">Thermomonas hydrothermalis</name>
    <dbReference type="NCBI Taxonomy" id="213588"/>
    <lineage>
        <taxon>Bacteria</taxon>
        <taxon>Pseudomonadati</taxon>
        <taxon>Pseudomonadota</taxon>
        <taxon>Gammaproteobacteria</taxon>
        <taxon>Lysobacterales</taxon>
        <taxon>Lysobacteraceae</taxon>
        <taxon>Thermomonas</taxon>
    </lineage>
</organism>
<evidence type="ECO:0000256" key="1">
    <source>
        <dbReference type="RuleBase" id="RU363076"/>
    </source>
</evidence>
<reference evidence="4" key="1">
    <citation type="submission" date="2016-11" db="EMBL/GenBank/DDBJ databases">
        <authorList>
            <person name="Varghese N."/>
            <person name="Submissions S."/>
        </authorList>
    </citation>
    <scope>NUCLEOTIDE SEQUENCE [LARGE SCALE GENOMIC DNA]</scope>
    <source>
        <strain evidence="4">DSM 14834</strain>
    </source>
</reference>
<feature type="region of interest" description="Disordered" evidence="2">
    <location>
        <begin position="47"/>
        <end position="66"/>
    </location>
</feature>
<dbReference type="Proteomes" id="UP000242857">
    <property type="component" value="Unassembled WGS sequence"/>
</dbReference>
<evidence type="ECO:0000256" key="2">
    <source>
        <dbReference type="SAM" id="MobiDB-lite"/>
    </source>
</evidence>
<protein>
    <recommendedName>
        <fullName evidence="1">SURF1-like protein</fullName>
    </recommendedName>
</protein>
<comment type="similarity">
    <text evidence="1">Belongs to the SURF1 family.</text>
</comment>
<dbReference type="PROSITE" id="PS50895">
    <property type="entry name" value="SURF1"/>
    <property type="match status" value="1"/>
</dbReference>
<feature type="transmembrane region" description="Helical" evidence="1">
    <location>
        <begin position="227"/>
        <end position="249"/>
    </location>
</feature>
<dbReference type="InterPro" id="IPR002994">
    <property type="entry name" value="Surf1/Shy1"/>
</dbReference>
<keyword evidence="4" id="KW-1185">Reference proteome</keyword>
<name>A0A1M4SHV9_9GAMM</name>
<accession>A0A1M4SHV9</accession>
<dbReference type="EMBL" id="FQUK01000002">
    <property type="protein sequence ID" value="SHE31795.1"/>
    <property type="molecule type" value="Genomic_DNA"/>
</dbReference>